<proteinExistence type="predicted"/>
<name>A0A9W6ZQY7_9STRA</name>
<feature type="transmembrane region" description="Helical" evidence="2">
    <location>
        <begin position="398"/>
        <end position="417"/>
    </location>
</feature>
<feature type="transmembrane region" description="Helical" evidence="2">
    <location>
        <begin position="456"/>
        <end position="478"/>
    </location>
</feature>
<keyword evidence="2" id="KW-0812">Transmembrane</keyword>
<feature type="region of interest" description="Disordered" evidence="1">
    <location>
        <begin position="959"/>
        <end position="978"/>
    </location>
</feature>
<evidence type="ECO:0000313" key="4">
    <source>
        <dbReference type="Proteomes" id="UP001165085"/>
    </source>
</evidence>
<feature type="transmembrane region" description="Helical" evidence="2">
    <location>
        <begin position="531"/>
        <end position="553"/>
    </location>
</feature>
<dbReference type="OrthoDB" id="205879at2759"/>
<feature type="transmembrane region" description="Helical" evidence="2">
    <location>
        <begin position="914"/>
        <end position="936"/>
    </location>
</feature>
<feature type="transmembrane region" description="Helical" evidence="2">
    <location>
        <begin position="279"/>
        <end position="299"/>
    </location>
</feature>
<feature type="transmembrane region" description="Helical" evidence="2">
    <location>
        <begin position="581"/>
        <end position="600"/>
    </location>
</feature>
<feature type="transmembrane region" description="Helical" evidence="2">
    <location>
        <begin position="661"/>
        <end position="681"/>
    </location>
</feature>
<evidence type="ECO:0000256" key="2">
    <source>
        <dbReference type="SAM" id="Phobius"/>
    </source>
</evidence>
<gene>
    <name evidence="3" type="ORF">TrST_g2340</name>
</gene>
<feature type="transmembrane region" description="Helical" evidence="2">
    <location>
        <begin position="118"/>
        <end position="138"/>
    </location>
</feature>
<keyword evidence="2" id="KW-1133">Transmembrane helix</keyword>
<feature type="transmembrane region" description="Helical" evidence="2">
    <location>
        <begin position="84"/>
        <end position="106"/>
    </location>
</feature>
<feature type="region of interest" description="Disordered" evidence="1">
    <location>
        <begin position="1"/>
        <end position="29"/>
    </location>
</feature>
<feature type="transmembrane region" description="Helical" evidence="2">
    <location>
        <begin position="606"/>
        <end position="625"/>
    </location>
</feature>
<feature type="transmembrane region" description="Helical" evidence="2">
    <location>
        <begin position="230"/>
        <end position="249"/>
    </location>
</feature>
<feature type="transmembrane region" description="Helical" evidence="2">
    <location>
        <begin position="150"/>
        <end position="168"/>
    </location>
</feature>
<keyword evidence="4" id="KW-1185">Reference proteome</keyword>
<organism evidence="3 4">
    <name type="scientific">Triparma strigata</name>
    <dbReference type="NCBI Taxonomy" id="1606541"/>
    <lineage>
        <taxon>Eukaryota</taxon>
        <taxon>Sar</taxon>
        <taxon>Stramenopiles</taxon>
        <taxon>Ochrophyta</taxon>
        <taxon>Bolidophyceae</taxon>
        <taxon>Parmales</taxon>
        <taxon>Triparmaceae</taxon>
        <taxon>Triparma</taxon>
    </lineage>
</organism>
<feature type="transmembrane region" description="Helical" evidence="2">
    <location>
        <begin position="58"/>
        <end position="78"/>
    </location>
</feature>
<evidence type="ECO:0000313" key="3">
    <source>
        <dbReference type="EMBL" id="GMH57696.1"/>
    </source>
</evidence>
<comment type="caution">
    <text evidence="3">The sequence shown here is derived from an EMBL/GenBank/DDBJ whole genome shotgun (WGS) entry which is preliminary data.</text>
</comment>
<dbReference type="AlphaFoldDB" id="A0A9W6ZQY7"/>
<reference evidence="4" key="1">
    <citation type="journal article" date="2023" name="Commun. Biol.">
        <title>Genome analysis of Parmales, the sister group of diatoms, reveals the evolutionary specialization of diatoms from phago-mixotrophs to photoautotrophs.</title>
        <authorList>
            <person name="Ban H."/>
            <person name="Sato S."/>
            <person name="Yoshikawa S."/>
            <person name="Yamada K."/>
            <person name="Nakamura Y."/>
            <person name="Ichinomiya M."/>
            <person name="Sato N."/>
            <person name="Blanc-Mathieu R."/>
            <person name="Endo H."/>
            <person name="Kuwata A."/>
            <person name="Ogata H."/>
        </authorList>
    </citation>
    <scope>NUCLEOTIDE SEQUENCE [LARGE SCALE GENOMIC DNA]</scope>
    <source>
        <strain evidence="4">NIES 3701</strain>
    </source>
</reference>
<dbReference type="EMBL" id="BRXY01000048">
    <property type="protein sequence ID" value="GMH57696.1"/>
    <property type="molecule type" value="Genomic_DNA"/>
</dbReference>
<sequence length="997" mass="110546">MPANSPSPLPSPHSPPSPASPPPTSAVVPLTLTPRATTTTTTDDDDNDNNYVTSINKLFEAVCLLFPSLSACACQAWYAATNDYFYTEFVVYLLLPLNVTLINLVFYMRPTDNSRKYLLTLLCSSLCGSVIPETIGIVGSYRDGRFLRDFPSRLMIIFAWLGVLCLAWRGRAKISNLPPPILSDFLTRKVLVEGITGLGPIIFLTFDTLRCVNNAEDSLVAISQECRRTLLSQLFLGGYFSVYVVARMLSGSVPHRILKRHFIKPQRVALLTLTSGQKVFVICAGIVLMCAMFLVGNVGAESSISKQMEKLTFIVGFTGLTAFGVILGWKTYVILRDLALEQQQQQQQQQATTTDSEEEIIVTEMSTVYTTLSALGTAHYFFIVLKRYLAPDDPTYELWSQGIGPILSLGFCLSIFVKPRRTDKTYLALLHVQFCFHIIAPEIFLILAAYGLKNPMYWIGVVFRAPFLVFAYLLSLSLRKRLAQKSDKDLSEVLTWICTRGIAGVPLLLYLNFQGIRCFIENSDKVDLCRNPSTCVSAISFYIVVYSLIRLVVKISPNDGRKHKLENLATMNISWMRKTELLFTTLSVGCGLFLFANLKVESRKNGISYMIGFTGGILLGIVLLVETSSTYYRFKAQDERERDSLPPPPLPERPTVSALSFVFNSFVIVAAAITNFLYINYGVSGNVNWLTLGTIIMPLTGMLYLFSIFLQPLRSGAKYELLLHSTFIFATVPSEVATAVGNKQQPSGGNLGVILPFARIIVGYFPVYYFARKLRRYLSRLPPRELSNFLCYRILGQSVSSLGPMFLFAFETCSCIGKGGMSDSFERCGKSAVSSMMLSCLLVQLNFLLLISKSSTSNVRNKIEVPLADIAALRLPKMRGIQYACGTLAFIASLYLLAQLGVEGEMNAANLKTFYVGLVGCALMQLAIFIEIAMVVKNNRSFALLNQLETLKENLPGSGMKLKSSEKKLTPQKNRGSGKRFSQVYREAGIGAVGDMI</sequence>
<accession>A0A9W6ZQY7</accession>
<feature type="transmembrane region" description="Helical" evidence="2">
    <location>
        <begin position="883"/>
        <end position="902"/>
    </location>
</feature>
<feature type="transmembrane region" description="Helical" evidence="2">
    <location>
        <begin position="429"/>
        <end position="450"/>
    </location>
</feature>
<evidence type="ECO:0000256" key="1">
    <source>
        <dbReference type="SAM" id="MobiDB-lite"/>
    </source>
</evidence>
<feature type="transmembrane region" description="Helical" evidence="2">
    <location>
        <begin position="687"/>
        <end position="709"/>
    </location>
</feature>
<feature type="transmembrane region" description="Helical" evidence="2">
    <location>
        <begin position="311"/>
        <end position="329"/>
    </location>
</feature>
<feature type="compositionally biased region" description="Pro residues" evidence="1">
    <location>
        <begin position="1"/>
        <end position="24"/>
    </location>
</feature>
<protein>
    <submittedName>
        <fullName evidence="3">Uncharacterized protein</fullName>
    </submittedName>
</protein>
<dbReference type="Proteomes" id="UP001165085">
    <property type="component" value="Unassembled WGS sequence"/>
</dbReference>
<keyword evidence="2" id="KW-0472">Membrane</keyword>
<feature type="transmembrane region" description="Helical" evidence="2">
    <location>
        <begin position="753"/>
        <end position="770"/>
    </location>
</feature>